<dbReference type="GeneID" id="85492202"/>
<protein>
    <submittedName>
        <fullName evidence="1">Uncharacterized protein</fullName>
    </submittedName>
</protein>
<organism evidence="1 2">
    <name type="scientific">Cutaneotrichosporon cavernicola</name>
    <dbReference type="NCBI Taxonomy" id="279322"/>
    <lineage>
        <taxon>Eukaryota</taxon>
        <taxon>Fungi</taxon>
        <taxon>Dikarya</taxon>
        <taxon>Basidiomycota</taxon>
        <taxon>Agaricomycotina</taxon>
        <taxon>Tremellomycetes</taxon>
        <taxon>Trichosporonales</taxon>
        <taxon>Trichosporonaceae</taxon>
        <taxon>Cutaneotrichosporon</taxon>
    </lineage>
</organism>
<accession>A0AA48HZG6</accession>
<evidence type="ECO:0000313" key="1">
    <source>
        <dbReference type="EMBL" id="BEI88331.1"/>
    </source>
</evidence>
<gene>
    <name evidence="1" type="ORF">CcaverHIS019_0110490</name>
</gene>
<dbReference type="KEGG" id="ccac:CcaHIS019_0110490"/>
<dbReference type="Proteomes" id="UP001233271">
    <property type="component" value="Chromosome 1"/>
</dbReference>
<dbReference type="EMBL" id="AP028212">
    <property type="protein sequence ID" value="BEI88331.1"/>
    <property type="molecule type" value="Genomic_DNA"/>
</dbReference>
<sequence length="86" mass="9777">MKTEEVVIQLFARDLPPLEPEKPWDATLKQHIAALPEHRYVVAALHLANDDIYACHDIVQVDEGEPTADLMHALVHRREGDPFNSK</sequence>
<dbReference type="AlphaFoldDB" id="A0AA48HZG6"/>
<name>A0AA48HZG6_9TREE</name>
<keyword evidence="2" id="KW-1185">Reference proteome</keyword>
<dbReference type="RefSeq" id="XP_060453597.1">
    <property type="nucleotide sequence ID" value="XM_060596622.1"/>
</dbReference>
<proteinExistence type="predicted"/>
<evidence type="ECO:0000313" key="2">
    <source>
        <dbReference type="Proteomes" id="UP001233271"/>
    </source>
</evidence>
<reference evidence="1" key="1">
    <citation type="journal article" date="2023" name="BMC Genomics">
        <title>Chromosome-level genome assemblies of Cutaneotrichosporon spp. (Trichosporonales, Basidiomycota) reveal imbalanced evolution between nucleotide sequences and chromosome synteny.</title>
        <authorList>
            <person name="Kobayashi Y."/>
            <person name="Kayamori A."/>
            <person name="Aoki K."/>
            <person name="Shiwa Y."/>
            <person name="Matsutani M."/>
            <person name="Fujita N."/>
            <person name="Sugita T."/>
            <person name="Iwasaki W."/>
            <person name="Tanaka N."/>
            <person name="Takashima M."/>
        </authorList>
    </citation>
    <scope>NUCLEOTIDE SEQUENCE</scope>
    <source>
        <strain evidence="1">HIS019</strain>
    </source>
</reference>